<proteinExistence type="inferred from homology"/>
<dbReference type="InterPro" id="IPR020855">
    <property type="entry name" value="Ureohydrolase_Mn_BS"/>
</dbReference>
<evidence type="ECO:0000313" key="6">
    <source>
        <dbReference type="Proteomes" id="UP000799302"/>
    </source>
</evidence>
<dbReference type="EMBL" id="MU004231">
    <property type="protein sequence ID" value="KAF2673057.1"/>
    <property type="molecule type" value="Genomic_DNA"/>
</dbReference>
<dbReference type="Gene3D" id="3.40.800.10">
    <property type="entry name" value="Ureohydrolase domain"/>
    <property type="match status" value="1"/>
</dbReference>
<dbReference type="PROSITE" id="PS51257">
    <property type="entry name" value="PROKAR_LIPOPROTEIN"/>
    <property type="match status" value="1"/>
</dbReference>
<dbReference type="Proteomes" id="UP000799302">
    <property type="component" value="Unassembled WGS sequence"/>
</dbReference>
<keyword evidence="2 4" id="KW-0378">Hydrolase</keyword>
<organism evidence="5 6">
    <name type="scientific">Microthyrium microscopicum</name>
    <dbReference type="NCBI Taxonomy" id="703497"/>
    <lineage>
        <taxon>Eukaryota</taxon>
        <taxon>Fungi</taxon>
        <taxon>Dikarya</taxon>
        <taxon>Ascomycota</taxon>
        <taxon>Pezizomycotina</taxon>
        <taxon>Dothideomycetes</taxon>
        <taxon>Dothideomycetes incertae sedis</taxon>
        <taxon>Microthyriales</taxon>
        <taxon>Microthyriaceae</taxon>
        <taxon>Microthyrium</taxon>
    </lineage>
</organism>
<dbReference type="InterPro" id="IPR006035">
    <property type="entry name" value="Ureohydrolase"/>
</dbReference>
<dbReference type="GO" id="GO:0033389">
    <property type="term" value="P:putrescine biosynthetic process from arginine, via agmatine"/>
    <property type="evidence" value="ECO:0007669"/>
    <property type="project" value="TreeGrafter"/>
</dbReference>
<dbReference type="Pfam" id="PF00491">
    <property type="entry name" value="Arginase"/>
    <property type="match status" value="1"/>
</dbReference>
<accession>A0A6A6UNP9</accession>
<dbReference type="PRINTS" id="PR00116">
    <property type="entry name" value="ARGINASE"/>
</dbReference>
<reference evidence="5" key="1">
    <citation type="journal article" date="2020" name="Stud. Mycol.">
        <title>101 Dothideomycetes genomes: a test case for predicting lifestyles and emergence of pathogens.</title>
        <authorList>
            <person name="Haridas S."/>
            <person name="Albert R."/>
            <person name="Binder M."/>
            <person name="Bloem J."/>
            <person name="Labutti K."/>
            <person name="Salamov A."/>
            <person name="Andreopoulos B."/>
            <person name="Baker S."/>
            <person name="Barry K."/>
            <person name="Bills G."/>
            <person name="Bluhm B."/>
            <person name="Cannon C."/>
            <person name="Castanera R."/>
            <person name="Culley D."/>
            <person name="Daum C."/>
            <person name="Ezra D."/>
            <person name="Gonzalez J."/>
            <person name="Henrissat B."/>
            <person name="Kuo A."/>
            <person name="Liang C."/>
            <person name="Lipzen A."/>
            <person name="Lutzoni F."/>
            <person name="Magnuson J."/>
            <person name="Mondo S."/>
            <person name="Nolan M."/>
            <person name="Ohm R."/>
            <person name="Pangilinan J."/>
            <person name="Park H.-J."/>
            <person name="Ramirez L."/>
            <person name="Alfaro M."/>
            <person name="Sun H."/>
            <person name="Tritt A."/>
            <person name="Yoshinaga Y."/>
            <person name="Zwiers L.-H."/>
            <person name="Turgeon B."/>
            <person name="Goodwin S."/>
            <person name="Spatafora J."/>
            <person name="Crous P."/>
            <person name="Grigoriev I."/>
        </authorList>
    </citation>
    <scope>NUCLEOTIDE SEQUENCE</scope>
    <source>
        <strain evidence="5">CBS 115976</strain>
    </source>
</reference>
<dbReference type="InterPro" id="IPR023696">
    <property type="entry name" value="Ureohydrolase_dom_sf"/>
</dbReference>
<dbReference type="SUPFAM" id="SSF52768">
    <property type="entry name" value="Arginase/deacetylase"/>
    <property type="match status" value="1"/>
</dbReference>
<dbReference type="PANTHER" id="PTHR11358:SF30">
    <property type="entry name" value="AGMATINASE 1-RELATED"/>
    <property type="match status" value="1"/>
</dbReference>
<name>A0A6A6UNP9_9PEZI</name>
<comment type="similarity">
    <text evidence="3 4">Belongs to the arginase family.</text>
</comment>
<dbReference type="GO" id="GO:0046872">
    <property type="term" value="F:metal ion binding"/>
    <property type="evidence" value="ECO:0007669"/>
    <property type="project" value="UniProtKB-KW"/>
</dbReference>
<dbReference type="PROSITE" id="PS01053">
    <property type="entry name" value="ARGINASE_1"/>
    <property type="match status" value="1"/>
</dbReference>
<gene>
    <name evidence="5" type="ORF">BT63DRAFT_145564</name>
</gene>
<evidence type="ECO:0000256" key="2">
    <source>
        <dbReference type="ARBA" id="ARBA00022801"/>
    </source>
</evidence>
<keyword evidence="6" id="KW-1185">Reference proteome</keyword>
<evidence type="ECO:0000256" key="3">
    <source>
        <dbReference type="PROSITE-ProRule" id="PRU00742"/>
    </source>
</evidence>
<dbReference type="PROSITE" id="PS51409">
    <property type="entry name" value="ARGINASE_2"/>
    <property type="match status" value="1"/>
</dbReference>
<evidence type="ECO:0000256" key="4">
    <source>
        <dbReference type="RuleBase" id="RU003684"/>
    </source>
</evidence>
<sequence length="410" mass="45516">MRYYTNNMTAYVLCKSPLIAILVFAIVACCFQQPVVLPKNQNFIERSIFRFQPDIFSILSQPEQHAYDDFTEDIPYEGIAYFAHLNGTNCFSPASDGEFDIGIVGAPFDLGVTYRPGARFGPAGTRMGSRRLSPSMAYSMDHIVNKSSINPFKDWATVVDCGDIKNTPFDKLQAIHELQKGWEAIASRKVRNAKKAQSPRIISIGGDHTISLPAIRALHETWGRVSVLHFDSHLDSWDPKQLGGGHSKYSQISHGSMFHLLHEEGLLADKNMHLGSRSMLFQSNFDLDHDAACGFSYIRAREIDIIGVKGVVDKIVKTVGDKFVYLSIDIDVLDPAFAPATGTIEPGGWTTRELLRILDGLSKAGLKIVGSDVVEFTPVYDNNAETTAIAVTEIIYEILQWMIRVPVSRG</sequence>
<dbReference type="AlphaFoldDB" id="A0A6A6UNP9"/>
<protein>
    <submittedName>
        <fullName evidence="5">Arginase family protein</fullName>
    </submittedName>
</protein>
<dbReference type="GO" id="GO:0008783">
    <property type="term" value="F:agmatinase activity"/>
    <property type="evidence" value="ECO:0007669"/>
    <property type="project" value="TreeGrafter"/>
</dbReference>
<dbReference type="OrthoDB" id="288726at2759"/>
<dbReference type="CDD" id="cd11592">
    <property type="entry name" value="Agmatinase_PAH"/>
    <property type="match status" value="1"/>
</dbReference>
<dbReference type="PANTHER" id="PTHR11358">
    <property type="entry name" value="ARGINASE/AGMATINASE"/>
    <property type="match status" value="1"/>
</dbReference>
<evidence type="ECO:0000313" key="5">
    <source>
        <dbReference type="EMBL" id="KAF2673057.1"/>
    </source>
</evidence>
<evidence type="ECO:0000256" key="1">
    <source>
        <dbReference type="ARBA" id="ARBA00022723"/>
    </source>
</evidence>
<keyword evidence="1" id="KW-0479">Metal-binding</keyword>